<name>A0A438AEH6_9RHOB</name>
<dbReference type="InterPro" id="IPR043128">
    <property type="entry name" value="Rev_trsase/Diguanyl_cyclase"/>
</dbReference>
<dbReference type="PANTHER" id="PTHR33121">
    <property type="entry name" value="CYCLIC DI-GMP PHOSPHODIESTERASE PDEF"/>
    <property type="match status" value="1"/>
</dbReference>
<dbReference type="GO" id="GO:0071111">
    <property type="term" value="F:cyclic-guanylate-specific phosphodiesterase activity"/>
    <property type="evidence" value="ECO:0007669"/>
    <property type="project" value="InterPro"/>
</dbReference>
<protein>
    <submittedName>
        <fullName evidence="3">GGDEF domain-containing protein</fullName>
    </submittedName>
</protein>
<dbReference type="InterPro" id="IPR050706">
    <property type="entry name" value="Cyclic-di-GMP_PDE-like"/>
</dbReference>
<comment type="caution">
    <text evidence="3">The sequence shown here is derived from an EMBL/GenBank/DDBJ whole genome shotgun (WGS) entry which is preliminary data.</text>
</comment>
<dbReference type="Gene3D" id="3.30.70.270">
    <property type="match status" value="1"/>
</dbReference>
<evidence type="ECO:0000259" key="2">
    <source>
        <dbReference type="PROSITE" id="PS50883"/>
    </source>
</evidence>
<dbReference type="Pfam" id="PF00990">
    <property type="entry name" value="GGDEF"/>
    <property type="match status" value="1"/>
</dbReference>
<dbReference type="SMART" id="SM00052">
    <property type="entry name" value="EAL"/>
    <property type="match status" value="1"/>
</dbReference>
<evidence type="ECO:0000256" key="1">
    <source>
        <dbReference type="SAM" id="MobiDB-lite"/>
    </source>
</evidence>
<evidence type="ECO:0000313" key="3">
    <source>
        <dbReference type="EMBL" id="RVV97100.1"/>
    </source>
</evidence>
<dbReference type="InterPro" id="IPR035919">
    <property type="entry name" value="EAL_sf"/>
</dbReference>
<dbReference type="EMBL" id="RQXX01000006">
    <property type="protein sequence ID" value="RVV97100.1"/>
    <property type="molecule type" value="Genomic_DNA"/>
</dbReference>
<dbReference type="Pfam" id="PF00563">
    <property type="entry name" value="EAL"/>
    <property type="match status" value="1"/>
</dbReference>
<dbReference type="InterPro" id="IPR029787">
    <property type="entry name" value="Nucleotide_cyclase"/>
</dbReference>
<dbReference type="SUPFAM" id="SSF55073">
    <property type="entry name" value="Nucleotide cyclase"/>
    <property type="match status" value="1"/>
</dbReference>
<proteinExistence type="predicted"/>
<organism evidence="3 4">
    <name type="scientific">Mesobaculum littorinae</name>
    <dbReference type="NCBI Taxonomy" id="2486419"/>
    <lineage>
        <taxon>Bacteria</taxon>
        <taxon>Pseudomonadati</taxon>
        <taxon>Pseudomonadota</taxon>
        <taxon>Alphaproteobacteria</taxon>
        <taxon>Rhodobacterales</taxon>
        <taxon>Roseobacteraceae</taxon>
        <taxon>Mesobaculum</taxon>
    </lineage>
</organism>
<dbReference type="Proteomes" id="UP000285908">
    <property type="component" value="Unassembled WGS sequence"/>
</dbReference>
<dbReference type="SUPFAM" id="SSF141868">
    <property type="entry name" value="EAL domain-like"/>
    <property type="match status" value="1"/>
</dbReference>
<evidence type="ECO:0000313" key="4">
    <source>
        <dbReference type="Proteomes" id="UP000285908"/>
    </source>
</evidence>
<reference evidence="3 4" key="1">
    <citation type="submission" date="2018-11" db="EMBL/GenBank/DDBJ databases">
        <title>Mesobaculum littorinae gen. nov., sp. nov., isolated from Littorina scabra that represents a novel genus of the order Rhodobacteraceae.</title>
        <authorList>
            <person name="Li F."/>
        </authorList>
    </citation>
    <scope>NUCLEOTIDE SEQUENCE [LARGE SCALE GENOMIC DNA]</scope>
    <source>
        <strain evidence="3 4">M0103</strain>
    </source>
</reference>
<dbReference type="InterPro" id="IPR001633">
    <property type="entry name" value="EAL_dom"/>
</dbReference>
<keyword evidence="4" id="KW-1185">Reference proteome</keyword>
<dbReference type="OrthoDB" id="9814202at2"/>
<accession>A0A438AEH6</accession>
<dbReference type="InterPro" id="IPR000160">
    <property type="entry name" value="GGDEF_dom"/>
</dbReference>
<dbReference type="AlphaFoldDB" id="A0A438AEH6"/>
<feature type="region of interest" description="Disordered" evidence="1">
    <location>
        <begin position="1"/>
        <end position="23"/>
    </location>
</feature>
<feature type="domain" description="EAL" evidence="2">
    <location>
        <begin position="246"/>
        <end position="501"/>
    </location>
</feature>
<dbReference type="PROSITE" id="PS50883">
    <property type="entry name" value="EAL"/>
    <property type="match status" value="1"/>
</dbReference>
<gene>
    <name evidence="3" type="ORF">EKE94_15705</name>
</gene>
<dbReference type="Gene3D" id="3.20.20.450">
    <property type="entry name" value="EAL domain"/>
    <property type="match status" value="1"/>
</dbReference>
<dbReference type="CDD" id="cd01948">
    <property type="entry name" value="EAL"/>
    <property type="match status" value="1"/>
</dbReference>
<sequence length="537" mass="58382">MREGPGWRRLHMQRPTGKDRRGTRTWSRAMPIMFALMPALLLTAFHTGGETALGLTAGLCCLISIAALRLGLPAERGANADRDERTQFEAALARRLSDPASASGLTVFVCGIDDYATLTKRLGEERAGRLVQDILQRLRGTFLSSEEVVCMRPPRIVVAPAQMLDLETSVQFALDLQRICARPFREADETLTLTVSVGFAPAGRLSRPAPESLIGAATHALDIASRQGPGRLRAFDLPADGRRIEPRFDTASVLRALENGEIRPFFQPQISTDTGDLTGAEALGRWVHPRLGVLPPGEFLPVIEAQGLSRRLSETMLVQSLGCLLDWDQAGLNVPRISVNFGERELADPHLADRVQIELERHGLSPDRLSIEILETVLAAGPEDTVTRNLQSLNALGCHIELDDFGTGHAAITTIRRFPISGIKIDRSFVKSMDTARDQQNMVAAILTMAEQLSLETIAEGVETAGEHAMLSQLGCAHVQGFAIARPMPAEALPEWIARHRAALPRPGGMAPVLFPQRESPPPLRSRRDGTGGGKPA</sequence>
<feature type="region of interest" description="Disordered" evidence="1">
    <location>
        <begin position="510"/>
        <end position="537"/>
    </location>
</feature>
<dbReference type="PANTHER" id="PTHR33121:SF70">
    <property type="entry name" value="SIGNALING PROTEIN YKOW"/>
    <property type="match status" value="1"/>
</dbReference>